<dbReference type="Proteomes" id="UP000789901">
    <property type="component" value="Unassembled WGS sequence"/>
</dbReference>
<feature type="non-terminal residue" evidence="1">
    <location>
        <position position="79"/>
    </location>
</feature>
<feature type="non-terminal residue" evidence="1">
    <location>
        <position position="1"/>
    </location>
</feature>
<gene>
    <name evidence="1" type="ORF">GMARGA_LOCUS43886</name>
</gene>
<organism evidence="1 2">
    <name type="scientific">Gigaspora margarita</name>
    <dbReference type="NCBI Taxonomy" id="4874"/>
    <lineage>
        <taxon>Eukaryota</taxon>
        <taxon>Fungi</taxon>
        <taxon>Fungi incertae sedis</taxon>
        <taxon>Mucoromycota</taxon>
        <taxon>Glomeromycotina</taxon>
        <taxon>Glomeromycetes</taxon>
        <taxon>Diversisporales</taxon>
        <taxon>Gigasporaceae</taxon>
        <taxon>Gigaspora</taxon>
    </lineage>
</organism>
<accession>A0ABN7XJ84</accession>
<evidence type="ECO:0000313" key="1">
    <source>
        <dbReference type="EMBL" id="CAG8855065.1"/>
    </source>
</evidence>
<proteinExistence type="predicted"/>
<keyword evidence="2" id="KW-1185">Reference proteome</keyword>
<name>A0ABN7XJ84_GIGMA</name>
<comment type="caution">
    <text evidence="1">The sequence shown here is derived from an EMBL/GenBank/DDBJ whole genome shotgun (WGS) entry which is preliminary data.</text>
</comment>
<evidence type="ECO:0000313" key="2">
    <source>
        <dbReference type="Proteomes" id="UP000789901"/>
    </source>
</evidence>
<protein>
    <submittedName>
        <fullName evidence="1">22156_t:CDS:1</fullName>
    </submittedName>
</protein>
<sequence length="79" mass="9001">IKTILNATSIRKRFAELMEEYDSCMRDLKFTMIVDDNILSDDLVDKVKVLILLQLLEITNFIQALQLEVQQKSGASVVA</sequence>
<reference evidence="1 2" key="1">
    <citation type="submission" date="2021-06" db="EMBL/GenBank/DDBJ databases">
        <authorList>
            <person name="Kallberg Y."/>
            <person name="Tangrot J."/>
            <person name="Rosling A."/>
        </authorList>
    </citation>
    <scope>NUCLEOTIDE SEQUENCE [LARGE SCALE GENOMIC DNA]</scope>
    <source>
        <strain evidence="1 2">120-4 pot B 10/14</strain>
    </source>
</reference>
<dbReference type="EMBL" id="CAJVQB010145537">
    <property type="protein sequence ID" value="CAG8855065.1"/>
    <property type="molecule type" value="Genomic_DNA"/>
</dbReference>